<dbReference type="PANTHER" id="PTHR33602">
    <property type="entry name" value="REGULATORY PROTEIN RECX FAMILY PROTEIN"/>
    <property type="match status" value="1"/>
</dbReference>
<comment type="function">
    <text evidence="5">Modulates RecA activity.</text>
</comment>
<evidence type="ECO:0000256" key="5">
    <source>
        <dbReference type="HAMAP-Rule" id="MF_01114"/>
    </source>
</evidence>
<comment type="similarity">
    <text evidence="2 5">Belongs to the RecX family.</text>
</comment>
<proteinExistence type="inferred from homology"/>
<dbReference type="HAMAP" id="MF_01114">
    <property type="entry name" value="RecX"/>
    <property type="match status" value="1"/>
</dbReference>
<dbReference type="InterPro" id="IPR036388">
    <property type="entry name" value="WH-like_DNA-bd_sf"/>
</dbReference>
<accession>A0A069D455</accession>
<comment type="subcellular location">
    <subcellularLocation>
        <location evidence="1 5">Cytoplasm</location>
    </subcellularLocation>
</comment>
<dbReference type="Proteomes" id="UP000027601">
    <property type="component" value="Unassembled WGS sequence"/>
</dbReference>
<evidence type="ECO:0000313" key="7">
    <source>
        <dbReference type="EMBL" id="GAK34984.1"/>
    </source>
</evidence>
<keyword evidence="8" id="KW-1185">Reference proteome</keyword>
<gene>
    <name evidence="5" type="primary">recX</name>
    <name evidence="7" type="ORF">JCM15093_57</name>
</gene>
<comment type="caution">
    <text evidence="7">The sequence shown here is derived from an EMBL/GenBank/DDBJ whole genome shotgun (WGS) entry which is preliminary data.</text>
</comment>
<dbReference type="Gene3D" id="1.10.10.10">
    <property type="entry name" value="Winged helix-like DNA-binding domain superfamily/Winged helix DNA-binding domain"/>
    <property type="match status" value="1"/>
</dbReference>
<dbReference type="GO" id="GO:0005737">
    <property type="term" value="C:cytoplasm"/>
    <property type="evidence" value="ECO:0007669"/>
    <property type="project" value="UniProtKB-SubCell"/>
</dbReference>
<evidence type="ECO:0000256" key="2">
    <source>
        <dbReference type="ARBA" id="ARBA00009695"/>
    </source>
</evidence>
<dbReference type="PANTHER" id="PTHR33602:SF1">
    <property type="entry name" value="REGULATORY PROTEIN RECX FAMILY PROTEIN"/>
    <property type="match status" value="1"/>
</dbReference>
<evidence type="ECO:0000259" key="6">
    <source>
        <dbReference type="Pfam" id="PF02631"/>
    </source>
</evidence>
<evidence type="ECO:0000313" key="8">
    <source>
        <dbReference type="Proteomes" id="UP000027601"/>
    </source>
</evidence>
<evidence type="ECO:0000256" key="3">
    <source>
        <dbReference type="ARBA" id="ARBA00018111"/>
    </source>
</evidence>
<sequence>MKTITESEALSRVAFYCSSAEHCRYEVEEKLRKWSLDEQAIGRILQKLESERYVDDDRYCRAFVADKINFAKWGKMKISRALSLKKIDDEIIQKYLLQIDEDEYKAMLRHLIAEKKRTIKGGNEYQIQGKLIRFALSRGFHLKDIYQCVGKQDDEFFE</sequence>
<dbReference type="OrthoDB" id="1523826at2"/>
<dbReference type="eggNOG" id="COG2137">
    <property type="taxonomic scope" value="Bacteria"/>
</dbReference>
<dbReference type="InterPro" id="IPR003783">
    <property type="entry name" value="Regulatory_RecX"/>
</dbReference>
<dbReference type="AlphaFoldDB" id="A0A069D455"/>
<dbReference type="InterPro" id="IPR053924">
    <property type="entry name" value="RecX_HTH_2nd"/>
</dbReference>
<evidence type="ECO:0000256" key="1">
    <source>
        <dbReference type="ARBA" id="ARBA00004496"/>
    </source>
</evidence>
<organism evidence="7 8">
    <name type="scientific">Bacteroides graminisolvens DSM 19988 = JCM 15093</name>
    <dbReference type="NCBI Taxonomy" id="1121097"/>
    <lineage>
        <taxon>Bacteria</taxon>
        <taxon>Pseudomonadati</taxon>
        <taxon>Bacteroidota</taxon>
        <taxon>Bacteroidia</taxon>
        <taxon>Bacteroidales</taxon>
        <taxon>Bacteroidaceae</taxon>
        <taxon>Bacteroides</taxon>
    </lineage>
</organism>
<dbReference type="RefSeq" id="WP_024995276.1">
    <property type="nucleotide sequence ID" value="NZ_ATZI01000001.1"/>
</dbReference>
<reference evidence="7 8" key="1">
    <citation type="journal article" date="2015" name="Microbes Environ.">
        <title>Distribution and evolution of nitrogen fixation genes in the phylum bacteroidetes.</title>
        <authorList>
            <person name="Inoue J."/>
            <person name="Oshima K."/>
            <person name="Suda W."/>
            <person name="Sakamoto M."/>
            <person name="Iino T."/>
            <person name="Noda S."/>
            <person name="Hongoh Y."/>
            <person name="Hattori M."/>
            <person name="Ohkuma M."/>
        </authorList>
    </citation>
    <scope>NUCLEOTIDE SEQUENCE [LARGE SCALE GENOMIC DNA]</scope>
    <source>
        <strain evidence="7 8">JCM 15093</strain>
    </source>
</reference>
<feature type="domain" description="RecX second three-helical" evidence="6">
    <location>
        <begin position="55"/>
        <end position="96"/>
    </location>
</feature>
<dbReference type="EMBL" id="BAJS01000001">
    <property type="protein sequence ID" value="GAK34984.1"/>
    <property type="molecule type" value="Genomic_DNA"/>
</dbReference>
<name>A0A069D455_9BACE</name>
<keyword evidence="4 5" id="KW-0963">Cytoplasm</keyword>
<dbReference type="GO" id="GO:0006282">
    <property type="term" value="P:regulation of DNA repair"/>
    <property type="evidence" value="ECO:0007669"/>
    <property type="project" value="UniProtKB-UniRule"/>
</dbReference>
<dbReference type="Pfam" id="PF02631">
    <property type="entry name" value="RecX_HTH2"/>
    <property type="match status" value="1"/>
</dbReference>
<dbReference type="STRING" id="1121097.GCA_000428125_00469"/>
<protein>
    <recommendedName>
        <fullName evidence="3 5">Regulatory protein RecX</fullName>
    </recommendedName>
</protein>
<evidence type="ECO:0000256" key="4">
    <source>
        <dbReference type="ARBA" id="ARBA00022490"/>
    </source>
</evidence>